<keyword evidence="3" id="KW-1185">Reference proteome</keyword>
<evidence type="ECO:0000313" key="3">
    <source>
        <dbReference type="Proteomes" id="UP001168821"/>
    </source>
</evidence>
<evidence type="ECO:0000256" key="1">
    <source>
        <dbReference type="SAM" id="MobiDB-lite"/>
    </source>
</evidence>
<dbReference type="EMBL" id="JALNTZ010002349">
    <property type="protein sequence ID" value="KAJ3617945.1"/>
    <property type="molecule type" value="Genomic_DNA"/>
</dbReference>
<feature type="region of interest" description="Disordered" evidence="1">
    <location>
        <begin position="1"/>
        <end position="32"/>
    </location>
</feature>
<proteinExistence type="predicted"/>
<accession>A0AA38HIL1</accession>
<feature type="non-terminal residue" evidence="2">
    <location>
        <position position="1"/>
    </location>
</feature>
<dbReference type="AlphaFoldDB" id="A0AA38HIL1"/>
<feature type="compositionally biased region" description="Basic and acidic residues" evidence="1">
    <location>
        <begin position="14"/>
        <end position="32"/>
    </location>
</feature>
<gene>
    <name evidence="2" type="ORF">Zmor_008779</name>
</gene>
<organism evidence="2 3">
    <name type="scientific">Zophobas morio</name>
    <dbReference type="NCBI Taxonomy" id="2755281"/>
    <lineage>
        <taxon>Eukaryota</taxon>
        <taxon>Metazoa</taxon>
        <taxon>Ecdysozoa</taxon>
        <taxon>Arthropoda</taxon>
        <taxon>Hexapoda</taxon>
        <taxon>Insecta</taxon>
        <taxon>Pterygota</taxon>
        <taxon>Neoptera</taxon>
        <taxon>Endopterygota</taxon>
        <taxon>Coleoptera</taxon>
        <taxon>Polyphaga</taxon>
        <taxon>Cucujiformia</taxon>
        <taxon>Tenebrionidae</taxon>
        <taxon>Zophobas</taxon>
    </lineage>
</organism>
<protein>
    <submittedName>
        <fullName evidence="2">Uncharacterized protein</fullName>
    </submittedName>
</protein>
<sequence length="56" mass="6388">RELDSEILPTHYKGKSDGKSFDNNRCKDNGNKSKAKRLDNSCHFDKESNKRCEDGA</sequence>
<dbReference type="Proteomes" id="UP001168821">
    <property type="component" value="Unassembled WGS sequence"/>
</dbReference>
<evidence type="ECO:0000313" key="2">
    <source>
        <dbReference type="EMBL" id="KAJ3617945.1"/>
    </source>
</evidence>
<comment type="caution">
    <text evidence="2">The sequence shown here is derived from an EMBL/GenBank/DDBJ whole genome shotgun (WGS) entry which is preliminary data.</text>
</comment>
<name>A0AA38HIL1_9CUCU</name>
<reference evidence="2" key="1">
    <citation type="journal article" date="2023" name="G3 (Bethesda)">
        <title>Whole genome assemblies of Zophobas morio and Tenebrio molitor.</title>
        <authorList>
            <person name="Kaur S."/>
            <person name="Stinson S.A."/>
            <person name="diCenzo G.C."/>
        </authorList>
    </citation>
    <scope>NUCLEOTIDE SEQUENCE</scope>
    <source>
        <strain evidence="2">QUZm001</strain>
    </source>
</reference>